<evidence type="ECO:0000313" key="3">
    <source>
        <dbReference type="Proteomes" id="UP000318937"/>
    </source>
</evidence>
<feature type="transmembrane region" description="Helical" evidence="1">
    <location>
        <begin position="6"/>
        <end position="22"/>
    </location>
</feature>
<dbReference type="OrthoDB" id="9956585at2"/>
<evidence type="ECO:0000256" key="1">
    <source>
        <dbReference type="SAM" id="Phobius"/>
    </source>
</evidence>
<keyword evidence="1" id="KW-0472">Membrane</keyword>
<feature type="transmembrane region" description="Helical" evidence="1">
    <location>
        <begin position="62"/>
        <end position="84"/>
    </location>
</feature>
<gene>
    <name evidence="2" type="ORF">FG383_10635</name>
</gene>
<dbReference type="EMBL" id="VDGG01000019">
    <property type="protein sequence ID" value="TQR14632.1"/>
    <property type="molecule type" value="Genomic_DNA"/>
</dbReference>
<dbReference type="AlphaFoldDB" id="A0A544TAY5"/>
<organism evidence="2 3">
    <name type="scientific">Psychrobacillus soli</name>
    <dbReference type="NCBI Taxonomy" id="1543965"/>
    <lineage>
        <taxon>Bacteria</taxon>
        <taxon>Bacillati</taxon>
        <taxon>Bacillota</taxon>
        <taxon>Bacilli</taxon>
        <taxon>Bacillales</taxon>
        <taxon>Bacillaceae</taxon>
        <taxon>Psychrobacillus</taxon>
    </lineage>
</organism>
<accession>A0A544TAY5</accession>
<proteinExistence type="predicted"/>
<keyword evidence="1" id="KW-0812">Transmembrane</keyword>
<reference evidence="2 3" key="1">
    <citation type="submission" date="2019-05" db="EMBL/GenBank/DDBJ databases">
        <title>Psychrobacillus vulpis sp. nov., a new species isolated from feces of a red fox that inhabits in The Tablas de Daimiel Natural Park, Albacete, Spain.</title>
        <authorList>
            <person name="Rodriguez M."/>
            <person name="Reina J.C."/>
            <person name="Bejar V."/>
            <person name="Llamas I."/>
        </authorList>
    </citation>
    <scope>NUCLEOTIDE SEQUENCE [LARGE SCALE GENOMIC DNA]</scope>
    <source>
        <strain evidence="2 3">NHI-2</strain>
    </source>
</reference>
<sequence>MIVTMFIILALAIVCLSIYLTTRNKKSRIIAGIVLILSVLTYPISLPLLHETKLLQGLEATATLMLFYFIILLGGITTIIAGLFTKTKLSESNC</sequence>
<keyword evidence="3" id="KW-1185">Reference proteome</keyword>
<feature type="transmembrane region" description="Helical" evidence="1">
    <location>
        <begin position="29"/>
        <end position="50"/>
    </location>
</feature>
<evidence type="ECO:0000313" key="2">
    <source>
        <dbReference type="EMBL" id="TQR14632.1"/>
    </source>
</evidence>
<dbReference type="Proteomes" id="UP000318937">
    <property type="component" value="Unassembled WGS sequence"/>
</dbReference>
<comment type="caution">
    <text evidence="2">The sequence shown here is derived from an EMBL/GenBank/DDBJ whole genome shotgun (WGS) entry which is preliminary data.</text>
</comment>
<name>A0A544TAY5_9BACI</name>
<dbReference type="RefSeq" id="WP_142607389.1">
    <property type="nucleotide sequence ID" value="NZ_VDGG01000019.1"/>
</dbReference>
<keyword evidence="1" id="KW-1133">Transmembrane helix</keyword>
<protein>
    <submittedName>
        <fullName evidence="2">Uncharacterized protein</fullName>
    </submittedName>
</protein>